<dbReference type="InterPro" id="IPR011419">
    <property type="entry name" value="ATP12_ATP_synth-F1-assembly"/>
</dbReference>
<comment type="subcellular location">
    <subcellularLocation>
        <location evidence="1">Mitochondrion</location>
    </subcellularLocation>
</comment>
<reference evidence="7" key="1">
    <citation type="journal article" date="2020" name="Stud. Mycol.">
        <title>101 Dothideomycetes genomes: a test case for predicting lifestyles and emergence of pathogens.</title>
        <authorList>
            <person name="Haridas S."/>
            <person name="Albert R."/>
            <person name="Binder M."/>
            <person name="Bloem J."/>
            <person name="Labutti K."/>
            <person name="Salamov A."/>
            <person name="Andreopoulos B."/>
            <person name="Baker S."/>
            <person name="Barry K."/>
            <person name="Bills G."/>
            <person name="Bluhm B."/>
            <person name="Cannon C."/>
            <person name="Castanera R."/>
            <person name="Culley D."/>
            <person name="Daum C."/>
            <person name="Ezra D."/>
            <person name="Gonzalez J."/>
            <person name="Henrissat B."/>
            <person name="Kuo A."/>
            <person name="Liang C."/>
            <person name="Lipzen A."/>
            <person name="Lutzoni F."/>
            <person name="Magnuson J."/>
            <person name="Mondo S."/>
            <person name="Nolan M."/>
            <person name="Ohm R."/>
            <person name="Pangilinan J."/>
            <person name="Park H.-J."/>
            <person name="Ramirez L."/>
            <person name="Alfaro M."/>
            <person name="Sun H."/>
            <person name="Tritt A."/>
            <person name="Yoshinaga Y."/>
            <person name="Zwiers L.-H."/>
            <person name="Turgeon B."/>
            <person name="Goodwin S."/>
            <person name="Spatafora J."/>
            <person name="Crous P."/>
            <person name="Grigoriev I."/>
        </authorList>
    </citation>
    <scope>NUCLEOTIDE SEQUENCE</scope>
    <source>
        <strain evidence="7">CBS 125425</strain>
    </source>
</reference>
<feature type="region of interest" description="Disordered" evidence="6">
    <location>
        <begin position="37"/>
        <end position="59"/>
    </location>
</feature>
<proteinExistence type="inferred from homology"/>
<protein>
    <submittedName>
        <fullName evidence="7">ATP12-domain-containing protein</fullName>
    </submittedName>
</protein>
<gene>
    <name evidence="7" type="ORF">EJ04DRAFT_557475</name>
</gene>
<evidence type="ECO:0000256" key="3">
    <source>
        <dbReference type="ARBA" id="ARBA00022946"/>
    </source>
</evidence>
<dbReference type="InterPro" id="IPR042272">
    <property type="entry name" value="ATP12_ATP_synth-F1-assembly_N"/>
</dbReference>
<sequence length="370" mass="40445">MDALRPALVSLRLSVSASRTAPRPLSRCLHLSASRCATPHPHPSVPGPPPKSPAPAASDSLERIARKRRQAELLKSAQELKASPSKPRYALQKRFWKDVSVKETPDGFHVFLDSRPVRTPSKGILTVPLSKHQLATAIALEWDLVVSAQQALKTEYIPMTSLTSRALDIVAADTSSNTKLRQDIITMLMRYLSTDTLLCWAPEKNLHDPSQSTSLRQLQQRISEPILSYLTTHVWPGVVFTPILQPDSILPVAQSDMTLDVVRGWLSGLPAFELAGLERAVLAGKSLLVGARLVHEWGEAFAQSRLQSGAIDATGDGARFGIEEAAEACSTEVSWQTGQWGEVEDTHDVEKEDMRRQFGSALILVSGDGS</sequence>
<dbReference type="InterPro" id="IPR023335">
    <property type="entry name" value="ATP12_ortho_dom_sf"/>
</dbReference>
<dbReference type="Gene3D" id="3.30.2180.10">
    <property type="entry name" value="ATP12-like"/>
    <property type="match status" value="1"/>
</dbReference>
<evidence type="ECO:0000256" key="2">
    <source>
        <dbReference type="ARBA" id="ARBA00008231"/>
    </source>
</evidence>
<dbReference type="PANTHER" id="PTHR21013">
    <property type="entry name" value="ATP SYNTHASE MITOCHONDRIAL F1 COMPLEX ASSEMBLY FACTOR 2/ATP12 PROTEIN, MITOCHONDRIAL PRECURSOR"/>
    <property type="match status" value="1"/>
</dbReference>
<dbReference type="Proteomes" id="UP000799444">
    <property type="component" value="Unassembled WGS sequence"/>
</dbReference>
<dbReference type="Pfam" id="PF07542">
    <property type="entry name" value="ATP12"/>
    <property type="match status" value="1"/>
</dbReference>
<dbReference type="EMBL" id="ML996340">
    <property type="protein sequence ID" value="KAF2727311.1"/>
    <property type="molecule type" value="Genomic_DNA"/>
</dbReference>
<keyword evidence="4" id="KW-0496">Mitochondrion</keyword>
<comment type="caution">
    <text evidence="7">The sequence shown here is derived from an EMBL/GenBank/DDBJ whole genome shotgun (WGS) entry which is preliminary data.</text>
</comment>
<organism evidence="7 8">
    <name type="scientific">Polyplosphaeria fusca</name>
    <dbReference type="NCBI Taxonomy" id="682080"/>
    <lineage>
        <taxon>Eukaryota</taxon>
        <taxon>Fungi</taxon>
        <taxon>Dikarya</taxon>
        <taxon>Ascomycota</taxon>
        <taxon>Pezizomycotina</taxon>
        <taxon>Dothideomycetes</taxon>
        <taxon>Pleosporomycetidae</taxon>
        <taxon>Pleosporales</taxon>
        <taxon>Tetraplosphaeriaceae</taxon>
        <taxon>Polyplosphaeria</taxon>
    </lineage>
</organism>
<feature type="compositionally biased region" description="Pro residues" evidence="6">
    <location>
        <begin position="40"/>
        <end position="53"/>
    </location>
</feature>
<evidence type="ECO:0000313" key="8">
    <source>
        <dbReference type="Proteomes" id="UP000799444"/>
    </source>
</evidence>
<evidence type="ECO:0000256" key="1">
    <source>
        <dbReference type="ARBA" id="ARBA00004173"/>
    </source>
</evidence>
<evidence type="ECO:0000256" key="5">
    <source>
        <dbReference type="ARBA" id="ARBA00023186"/>
    </source>
</evidence>
<dbReference type="SUPFAM" id="SSF160909">
    <property type="entry name" value="ATP12-like"/>
    <property type="match status" value="1"/>
</dbReference>
<accession>A0A9P4QLY8</accession>
<evidence type="ECO:0000256" key="6">
    <source>
        <dbReference type="SAM" id="MobiDB-lite"/>
    </source>
</evidence>
<evidence type="ECO:0000313" key="7">
    <source>
        <dbReference type="EMBL" id="KAF2727311.1"/>
    </source>
</evidence>
<comment type="similarity">
    <text evidence="2">Belongs to the ATP12 family.</text>
</comment>
<dbReference type="GO" id="GO:0005739">
    <property type="term" value="C:mitochondrion"/>
    <property type="evidence" value="ECO:0007669"/>
    <property type="project" value="UniProtKB-SubCell"/>
</dbReference>
<dbReference type="Gene3D" id="1.10.3580.10">
    <property type="entry name" value="ATP12 ATPase"/>
    <property type="match status" value="1"/>
</dbReference>
<dbReference type="PANTHER" id="PTHR21013:SF10">
    <property type="entry name" value="ATP SYNTHASE MITOCHONDRIAL F1 COMPLEX ASSEMBLY FACTOR 2"/>
    <property type="match status" value="1"/>
</dbReference>
<keyword evidence="5" id="KW-0143">Chaperone</keyword>
<dbReference type="GO" id="GO:0033615">
    <property type="term" value="P:mitochondrial proton-transporting ATP synthase complex assembly"/>
    <property type="evidence" value="ECO:0007669"/>
    <property type="project" value="TreeGrafter"/>
</dbReference>
<keyword evidence="3" id="KW-0809">Transit peptide</keyword>
<evidence type="ECO:0000256" key="4">
    <source>
        <dbReference type="ARBA" id="ARBA00023128"/>
    </source>
</evidence>
<dbReference type="AlphaFoldDB" id="A0A9P4QLY8"/>
<keyword evidence="8" id="KW-1185">Reference proteome</keyword>
<dbReference type="OrthoDB" id="5322896at2759"/>
<name>A0A9P4QLY8_9PLEO</name>